<dbReference type="KEGG" id="sng:SNE_A19780"/>
<protein>
    <submittedName>
        <fullName evidence="1">Uncharacterized protein</fullName>
    </submittedName>
</protein>
<dbReference type="EMBL" id="FR872582">
    <property type="protein sequence ID" value="CCB89855.1"/>
    <property type="molecule type" value="Genomic_DNA"/>
</dbReference>
<sequence>MSNVQETTNQIHFNLVPEGEKGSHRTADASSAISILNNLLQKLAHSGASQDGQSPQHEELSQHLGKLVNSVEDIFEQTDAPPELGKQLLLELLLAVQQVQEVQSETTMVNSEIESKGSEAATQNAAEQYQQVLEDVHEQEDQPWWKKALDIVVKVIVPVVMIAVGVLTAQPELVLAGALVAVMADTPLMQDLTNGFEDLLTDMGVPKSDAEWIAGVLTVATVALVTAGVGAAGALEVGADEAVDAVADVGEKALTGATEDATTDLTETIDDATESLGGHEAKNGTKITLNGKKVLKAGLMGGSMAMSHEASTISEGIFESLPISNPEVKKILQALTTVLLELTAVVGLVASGGMSATSEAGSSSAISKGIEKLTKGVSELISKNMPELIDFVSETAANLVEKVPEELVKVMEKLADKFPTAEKLARLTKIGAVGVDGTASIVNGGYDLEQAKVIDNMGESAAELSLDMAADRIGESTMKSSLEFNKSMTKSLTQMMNEVSHFGYVESAAAQTVASNI</sequence>
<dbReference type="AlphaFoldDB" id="F8L3J6"/>
<dbReference type="HOGENOM" id="CLU_526656_0_0_0"/>
<reference evidence="1 2" key="2">
    <citation type="journal article" date="2011" name="Mol. Biol. Evol.">
        <title>Unity in variety--the pan-genome of the Chlamydiae.</title>
        <authorList>
            <person name="Collingro A."/>
            <person name="Tischler P."/>
            <person name="Weinmaier T."/>
            <person name="Penz T."/>
            <person name="Heinz E."/>
            <person name="Brunham R.C."/>
            <person name="Read T.D."/>
            <person name="Bavoil P.M."/>
            <person name="Sachse K."/>
            <person name="Kahane S."/>
            <person name="Friedman M.G."/>
            <person name="Rattei T."/>
            <person name="Myers G.S."/>
            <person name="Horn M."/>
        </authorList>
    </citation>
    <scope>NUCLEOTIDE SEQUENCE [LARGE SCALE GENOMIC DNA]</scope>
    <source>
        <strain evidence="2">ATCC VR-1471 / Z</strain>
    </source>
</reference>
<reference key="1">
    <citation type="journal article" date="2011" name="Mol. Biol. Evol.">
        <title>Unity in variety -- the pan-genome of the Chlamydiae.</title>
        <authorList>
            <person name="Collingro A."/>
            <person name="Tischler P."/>
            <person name="Weinmaier T."/>
            <person name="Penz T."/>
            <person name="Heinz E."/>
            <person name="Brunham R.C."/>
            <person name="Read T.D."/>
            <person name="Bavoil P.M."/>
            <person name="Sachse K."/>
            <person name="Kahane S."/>
            <person name="Friedman M.G."/>
            <person name="Rattei T."/>
            <person name="Myers G.S.A."/>
            <person name="Horn M."/>
        </authorList>
    </citation>
    <scope>NUCLEOTIDE SEQUENCE</scope>
    <source>
        <strain>Z</strain>
    </source>
</reference>
<name>F8L3J6_SIMNZ</name>
<evidence type="ECO:0000313" key="1">
    <source>
        <dbReference type="EMBL" id="CCB89855.1"/>
    </source>
</evidence>
<gene>
    <name evidence="1" type="ordered locus">SNE_A19780</name>
</gene>
<dbReference type="RefSeq" id="WP_013944321.1">
    <property type="nucleotide sequence ID" value="NC_015713.1"/>
</dbReference>
<evidence type="ECO:0000313" key="2">
    <source>
        <dbReference type="Proteomes" id="UP000000496"/>
    </source>
</evidence>
<dbReference type="Proteomes" id="UP000000496">
    <property type="component" value="Chromosome gsn.131"/>
</dbReference>
<organism evidence="1 2">
    <name type="scientific">Simkania negevensis (strain ATCC VR-1471 / DSM 27360 / Z)</name>
    <dbReference type="NCBI Taxonomy" id="331113"/>
    <lineage>
        <taxon>Bacteria</taxon>
        <taxon>Pseudomonadati</taxon>
        <taxon>Chlamydiota</taxon>
        <taxon>Chlamydiia</taxon>
        <taxon>Parachlamydiales</taxon>
        <taxon>Simkaniaceae</taxon>
        <taxon>Simkania</taxon>
    </lineage>
</organism>
<keyword evidence="2" id="KW-1185">Reference proteome</keyword>
<dbReference type="STRING" id="331113.SNE_A19780"/>
<accession>F8L3J6</accession>
<proteinExistence type="predicted"/>